<dbReference type="PROSITE" id="PS50297">
    <property type="entry name" value="ANK_REP_REGION"/>
    <property type="match status" value="1"/>
</dbReference>
<dbReference type="PROSITE" id="PS50088">
    <property type="entry name" value="ANK_REPEAT"/>
    <property type="match status" value="1"/>
</dbReference>
<dbReference type="Gene3D" id="1.25.40.20">
    <property type="entry name" value="Ankyrin repeat-containing domain"/>
    <property type="match status" value="1"/>
</dbReference>
<evidence type="ECO:0000313" key="2">
    <source>
        <dbReference type="Proteomes" id="UP000694864"/>
    </source>
</evidence>
<reference evidence="2" key="1">
    <citation type="journal article" date="2014" name="Nat. Commun.">
        <title>The emerging biofuel crop Camelina sativa retains a highly undifferentiated hexaploid genome structure.</title>
        <authorList>
            <person name="Kagale S."/>
            <person name="Koh C."/>
            <person name="Nixon J."/>
            <person name="Bollina V."/>
            <person name="Clarke W.E."/>
            <person name="Tuteja R."/>
            <person name="Spillane C."/>
            <person name="Robinson S.J."/>
            <person name="Links M.G."/>
            <person name="Clarke C."/>
            <person name="Higgins E.E."/>
            <person name="Huebert T."/>
            <person name="Sharpe A.G."/>
            <person name="Parkin I.A."/>
        </authorList>
    </citation>
    <scope>NUCLEOTIDE SEQUENCE [LARGE SCALE GENOMIC DNA]</scope>
    <source>
        <strain evidence="2">cv. DH55</strain>
    </source>
</reference>
<evidence type="ECO:0000313" key="3">
    <source>
        <dbReference type="RefSeq" id="XP_010463454.1"/>
    </source>
</evidence>
<name>A0ABM0VZ61_CAMSA</name>
<sequence>MNQTGKDNIMKKFEETFKRGYNKWNPFKNRYDSYCVGALDGTHIPVRLPSRSAEAYKGVPGRAHDTKVLTHCARYEPFFPHPPSGKLDMAAKLGHRELFSKIIELRPSLLYSRNAHGDTPLHLAALLGDVDIVTQMLNTGLELCSARNNKNQTPLHLACLGIFMVAATLIVEKTFSVDLDELNFAISSGATFYPRSINTSLVAD</sequence>
<dbReference type="GeneID" id="104744139"/>
<dbReference type="Pfam" id="PF12796">
    <property type="entry name" value="Ank_2"/>
    <property type="match status" value="1"/>
</dbReference>
<accession>A0ABM0VZ61</accession>
<protein>
    <submittedName>
        <fullName evidence="3">Ankyrin repeat-containing protein ITN1-like</fullName>
    </submittedName>
</protein>
<dbReference type="InterPro" id="IPR002110">
    <property type="entry name" value="Ankyrin_rpt"/>
</dbReference>
<dbReference type="PANTHER" id="PTHR24121">
    <property type="entry name" value="NO MECHANORECEPTOR POTENTIAL C, ISOFORM D-RELATED"/>
    <property type="match status" value="1"/>
</dbReference>
<evidence type="ECO:0000256" key="1">
    <source>
        <dbReference type="PROSITE-ProRule" id="PRU00023"/>
    </source>
</evidence>
<keyword evidence="1" id="KW-0040">ANK repeat</keyword>
<dbReference type="SUPFAM" id="SSF48403">
    <property type="entry name" value="Ankyrin repeat"/>
    <property type="match status" value="1"/>
</dbReference>
<gene>
    <name evidence="3" type="primary">LOC104744139</name>
</gene>
<dbReference type="Proteomes" id="UP000694864">
    <property type="component" value="Chromosome 14"/>
</dbReference>
<keyword evidence="2" id="KW-1185">Reference proteome</keyword>
<dbReference type="RefSeq" id="XP_010463454.1">
    <property type="nucleotide sequence ID" value="XM_010465152.1"/>
</dbReference>
<proteinExistence type="predicted"/>
<dbReference type="SMART" id="SM00248">
    <property type="entry name" value="ANK"/>
    <property type="match status" value="2"/>
</dbReference>
<organism evidence="2 3">
    <name type="scientific">Camelina sativa</name>
    <name type="common">False flax</name>
    <name type="synonym">Myagrum sativum</name>
    <dbReference type="NCBI Taxonomy" id="90675"/>
    <lineage>
        <taxon>Eukaryota</taxon>
        <taxon>Viridiplantae</taxon>
        <taxon>Streptophyta</taxon>
        <taxon>Embryophyta</taxon>
        <taxon>Tracheophyta</taxon>
        <taxon>Spermatophyta</taxon>
        <taxon>Magnoliopsida</taxon>
        <taxon>eudicotyledons</taxon>
        <taxon>Gunneridae</taxon>
        <taxon>Pentapetalae</taxon>
        <taxon>rosids</taxon>
        <taxon>malvids</taxon>
        <taxon>Brassicales</taxon>
        <taxon>Brassicaceae</taxon>
        <taxon>Camelineae</taxon>
        <taxon>Camelina</taxon>
    </lineage>
</organism>
<dbReference type="PANTHER" id="PTHR24121:SF22">
    <property type="entry name" value="PROTEIN ACCELERATED CELL DEATH 6-LIKE"/>
    <property type="match status" value="1"/>
</dbReference>
<reference evidence="3" key="2">
    <citation type="submission" date="2025-08" db="UniProtKB">
        <authorList>
            <consortium name="RefSeq"/>
        </authorList>
    </citation>
    <scope>IDENTIFICATION</scope>
    <source>
        <tissue evidence="3">Leaf</tissue>
    </source>
</reference>
<dbReference type="InterPro" id="IPR036770">
    <property type="entry name" value="Ankyrin_rpt-contain_sf"/>
</dbReference>
<feature type="repeat" description="ANK" evidence="1">
    <location>
        <begin position="116"/>
        <end position="148"/>
    </location>
</feature>